<name>A0ABT7CI34_9BACT</name>
<sequence>MNFRKNARFFVWLLVSYVLTIHYYGQSSGTPVLESNSIHSSYPEYLVKDNTNNLSQQSTFIAYQEQPDKEIALSDTMKSGDKTELLGAEGKKQKLPWKLKPLNAKTTANSELWKAFQNDQVQLQLDYTSQGIIVRSTTPLQLLDVLKNRKDGIAIELVNPKSYTCGSKEYYTTLGRRTGSSSTNGTVLKPIYKKEFLRDLTKQRQEFEQLQASKARLSGSAKNKKTIDTTTWQPEAVSVLAGAIPQNDSSKTVTANFLLIHKKRIVGVVHYTDICGDLSLRDSLPLTPQLVTTPLDFSSDDKSFSFQIPFARNSISPDHAAMEVVRDTLKNYQIDRILIDAFASIEGIGKMNKQLYQSRADSIVGYLRKYIDHKTTITVQTGENWELFYQQLAQSPNPEWKSWSKTRIKQELQKPRVLKVWEKYLDEQRSASVRLETHLNVRDTLTYVQKYYKAKTAAQAAALQSFYYRQCKAGKLSPNMLFSVRYPETEEYNSLYHNQMMMDYECNRQHWTEEQWINHWHNLQTILTEKDSQTEMQYYAMNFILSEWDFVKSQNYKEKDILKLIQQVTSSDKYKSFETKARSIFYINTLPGYLQAGNYRKVKEGVDFLFTYYTSQSEVVANRNTSLQLANFLIEMEAFKPAIQVLDNYLKKIAFDENIYTQYLKLVSLHPDYQQKRAYTKLLVEASQKLSPAKWCDLFMGDCGINFQVFDDEGLRNLYCEKCAGIGNEAKQKTK</sequence>
<organism evidence="1 2">
    <name type="scientific">Xanthocytophaga flava</name>
    <dbReference type="NCBI Taxonomy" id="3048013"/>
    <lineage>
        <taxon>Bacteria</taxon>
        <taxon>Pseudomonadati</taxon>
        <taxon>Bacteroidota</taxon>
        <taxon>Cytophagia</taxon>
        <taxon>Cytophagales</taxon>
        <taxon>Rhodocytophagaceae</taxon>
        <taxon>Xanthocytophaga</taxon>
    </lineage>
</organism>
<dbReference type="RefSeq" id="WP_313995583.1">
    <property type="nucleotide sequence ID" value="NZ_JASJOT010000005.1"/>
</dbReference>
<gene>
    <name evidence="1" type="ORF">QNI19_10665</name>
</gene>
<dbReference type="EMBL" id="JASJOT010000005">
    <property type="protein sequence ID" value="MDJ1493393.1"/>
    <property type="molecule type" value="Genomic_DNA"/>
</dbReference>
<reference evidence="1 2" key="1">
    <citation type="submission" date="2023-05" db="EMBL/GenBank/DDBJ databases">
        <authorList>
            <person name="Zhang X."/>
        </authorList>
    </citation>
    <scope>NUCLEOTIDE SEQUENCE [LARGE SCALE GENOMIC DNA]</scope>
    <source>
        <strain evidence="1 2">DM2B3-1</strain>
    </source>
</reference>
<evidence type="ECO:0000313" key="2">
    <source>
        <dbReference type="Proteomes" id="UP001228581"/>
    </source>
</evidence>
<proteinExistence type="predicted"/>
<protein>
    <recommendedName>
        <fullName evidence="3">OmpA-like domain-containing protein</fullName>
    </recommendedName>
</protein>
<keyword evidence="2" id="KW-1185">Reference proteome</keyword>
<evidence type="ECO:0008006" key="3">
    <source>
        <dbReference type="Google" id="ProtNLM"/>
    </source>
</evidence>
<evidence type="ECO:0000313" key="1">
    <source>
        <dbReference type="EMBL" id="MDJ1493393.1"/>
    </source>
</evidence>
<comment type="caution">
    <text evidence="1">The sequence shown here is derived from an EMBL/GenBank/DDBJ whole genome shotgun (WGS) entry which is preliminary data.</text>
</comment>
<accession>A0ABT7CI34</accession>
<dbReference type="Proteomes" id="UP001228581">
    <property type="component" value="Unassembled WGS sequence"/>
</dbReference>